<sequence>MSRHTRERYTEAELWSAVRQERAKLIAERRVHAGRLREIDNRLAELDKAEAILEGHL</sequence>
<protein>
    <submittedName>
        <fullName evidence="1">Uncharacterized protein</fullName>
    </submittedName>
</protein>
<evidence type="ECO:0000313" key="1">
    <source>
        <dbReference type="EMBL" id="ATN93966.1"/>
    </source>
</evidence>
<organism evidence="1 2">
    <name type="scientific">Mycobacterium phage Kumao</name>
    <dbReference type="NCBI Taxonomy" id="2041344"/>
    <lineage>
        <taxon>Viruses</taxon>
        <taxon>Duplodnaviria</taxon>
        <taxon>Heunggongvirae</taxon>
        <taxon>Uroviricota</taxon>
        <taxon>Caudoviricetes</taxon>
        <taxon>Vilmaviridae</taxon>
        <taxon>Kumaovirus</taxon>
        <taxon>Kumaovirus kumao</taxon>
    </lineage>
</organism>
<gene>
    <name evidence="1" type="primary">3</name>
    <name evidence="1" type="ORF">SEA_KUMAO_3</name>
</gene>
<dbReference type="RefSeq" id="YP_010013493.1">
    <property type="nucleotide sequence ID" value="NC_053512.1"/>
</dbReference>
<dbReference type="Proteomes" id="UP000229090">
    <property type="component" value="Segment"/>
</dbReference>
<accession>A0A2D1GPJ0</accession>
<reference evidence="2" key="1">
    <citation type="submission" date="2017-09" db="EMBL/GenBank/DDBJ databases">
        <authorList>
            <person name="Ehlers B."/>
            <person name="Leendertz F.H."/>
        </authorList>
    </citation>
    <scope>NUCLEOTIDE SEQUENCE [LARGE SCALE GENOMIC DNA]</scope>
</reference>
<name>A0A2D1GPJ0_9CAUD</name>
<evidence type="ECO:0000313" key="2">
    <source>
        <dbReference type="Proteomes" id="UP000229090"/>
    </source>
</evidence>
<dbReference type="GeneID" id="63210106"/>
<dbReference type="EMBL" id="MG009575">
    <property type="protein sequence ID" value="ATN93966.1"/>
    <property type="molecule type" value="Genomic_DNA"/>
</dbReference>
<dbReference type="KEGG" id="vg:63210106"/>
<keyword evidence="2" id="KW-1185">Reference proteome</keyword>
<proteinExistence type="predicted"/>